<dbReference type="EMBL" id="GL348716">
    <property type="protein sequence ID" value="EFH55810.1"/>
    <property type="molecule type" value="Genomic_DNA"/>
</dbReference>
<evidence type="ECO:0000256" key="7">
    <source>
        <dbReference type="ARBA" id="ARBA00029656"/>
    </source>
</evidence>
<feature type="binding site" evidence="9">
    <location>
        <position position="111"/>
    </location>
    <ligand>
        <name>Zn(2+)</name>
        <dbReference type="ChEBI" id="CHEBI:29105"/>
        <label>1</label>
    </ligand>
</feature>
<accession>D7LHW3</accession>
<feature type="binding site" evidence="9">
    <location>
        <position position="111"/>
    </location>
    <ligand>
        <name>Zn(2+)</name>
        <dbReference type="ChEBI" id="CHEBI:29105"/>
        <label>2</label>
    </ligand>
</feature>
<comment type="subcellular location">
    <subcellularLocation>
        <location evidence="1">Cytoplasm</location>
    </subcellularLocation>
</comment>
<evidence type="ECO:0000256" key="9">
    <source>
        <dbReference type="PIRSR" id="PIRSR036696-2"/>
    </source>
</evidence>
<evidence type="ECO:0000256" key="8">
    <source>
        <dbReference type="PIRSR" id="PIRSR036696-1"/>
    </source>
</evidence>
<keyword evidence="11" id="KW-1185">Reference proteome</keyword>
<evidence type="ECO:0000256" key="6">
    <source>
        <dbReference type="ARBA" id="ARBA00022833"/>
    </source>
</evidence>
<dbReference type="Proteomes" id="UP000008694">
    <property type="component" value="Unassembled WGS sequence"/>
</dbReference>
<feature type="binding site" evidence="9">
    <location>
        <position position="376"/>
    </location>
    <ligand>
        <name>Zn(2+)</name>
        <dbReference type="ChEBI" id="CHEBI:29105"/>
        <label>2</label>
    </ligand>
</feature>
<keyword evidence="5" id="KW-0378">Hydrolase</keyword>
<keyword evidence="4 9" id="KW-0479">Metal-binding</keyword>
<dbReference type="STRING" id="81972.D7LHW3"/>
<dbReference type="InterPro" id="IPR010159">
    <property type="entry name" value="N-acyl_aa_amidohydrolase"/>
</dbReference>
<dbReference type="Gramene" id="scaffold_402150.1">
    <property type="protein sequence ID" value="scaffold_402150.1"/>
    <property type="gene ID" value="scaffold_402150.1"/>
</dbReference>
<keyword evidence="6 9" id="KW-0862">Zinc</keyword>
<dbReference type="NCBIfam" id="TIGR01880">
    <property type="entry name" value="Ac-peptdase-euk"/>
    <property type="match status" value="1"/>
</dbReference>
<dbReference type="GO" id="GO:0046872">
    <property type="term" value="F:metal ion binding"/>
    <property type="evidence" value="ECO:0007669"/>
    <property type="project" value="UniProtKB-KW"/>
</dbReference>
<dbReference type="PROSITE" id="PS00758">
    <property type="entry name" value="ARGE_DAPE_CPG2_1"/>
    <property type="match status" value="1"/>
</dbReference>
<dbReference type="InterPro" id="IPR052083">
    <property type="entry name" value="Aminoacylase-1_M20A"/>
</dbReference>
<dbReference type="GO" id="GO:0004046">
    <property type="term" value="F:aminoacylase activity"/>
    <property type="evidence" value="ECO:0007669"/>
    <property type="project" value="UniProtKB-EC"/>
</dbReference>
<evidence type="ECO:0000256" key="1">
    <source>
        <dbReference type="ARBA" id="ARBA00004496"/>
    </source>
</evidence>
<evidence type="ECO:0000256" key="3">
    <source>
        <dbReference type="ARBA" id="ARBA00022490"/>
    </source>
</evidence>
<evidence type="ECO:0000313" key="11">
    <source>
        <dbReference type="Proteomes" id="UP000008694"/>
    </source>
</evidence>
<dbReference type="GO" id="GO:0005737">
    <property type="term" value="C:cytoplasm"/>
    <property type="evidence" value="ECO:0007669"/>
    <property type="project" value="UniProtKB-SubCell"/>
</dbReference>
<dbReference type="AlphaFoldDB" id="D7LHW3"/>
<evidence type="ECO:0000313" key="10">
    <source>
        <dbReference type="EMBL" id="EFH55810.1"/>
    </source>
</evidence>
<dbReference type="eggNOG" id="KOG2275">
    <property type="taxonomic scope" value="Eukaryota"/>
</dbReference>
<dbReference type="Pfam" id="PF01546">
    <property type="entry name" value="Peptidase_M20"/>
    <property type="match status" value="1"/>
</dbReference>
<dbReference type="InterPro" id="IPR001261">
    <property type="entry name" value="ArgE/DapE_CS"/>
</dbReference>
<comment type="cofactor">
    <cofactor evidence="9">
        <name>Zn(2+)</name>
        <dbReference type="ChEBI" id="CHEBI:29105"/>
    </cofactor>
    <text evidence="9">Binds 2 Zn(2+) ions per subunit.</text>
</comment>
<dbReference type="SUPFAM" id="SSF53187">
    <property type="entry name" value="Zn-dependent exopeptidases"/>
    <property type="match status" value="1"/>
</dbReference>
<dbReference type="PANTHER" id="PTHR45892:SF1">
    <property type="entry name" value="AMINOACYLASE-1"/>
    <property type="match status" value="1"/>
</dbReference>
<evidence type="ECO:0000256" key="2">
    <source>
        <dbReference type="ARBA" id="ARBA00011913"/>
    </source>
</evidence>
<organism evidence="11">
    <name type="scientific">Arabidopsis lyrata subsp. lyrata</name>
    <name type="common">Lyre-leaved rock-cress</name>
    <dbReference type="NCBI Taxonomy" id="81972"/>
    <lineage>
        <taxon>Eukaryota</taxon>
        <taxon>Viridiplantae</taxon>
        <taxon>Streptophyta</taxon>
        <taxon>Embryophyta</taxon>
        <taxon>Tracheophyta</taxon>
        <taxon>Spermatophyta</taxon>
        <taxon>Magnoliopsida</taxon>
        <taxon>eudicotyledons</taxon>
        <taxon>Gunneridae</taxon>
        <taxon>Pentapetalae</taxon>
        <taxon>rosids</taxon>
        <taxon>malvids</taxon>
        <taxon>Brassicales</taxon>
        <taxon>Brassicaceae</taxon>
        <taxon>Camelineae</taxon>
        <taxon>Arabidopsis</taxon>
    </lineage>
</organism>
<sequence length="446" mass="50007">MASIAEQAIIVSRFQEYLRINTVQPNPNYMEAVQFIFREAHLIGLQAESIEFVAAKPIVLLKWTGSDESLPAILLNSHIDVVSFEEDNWDRPPLGAEIDGEGKIYAKGTQDMKSVGMQYLEAIRMLKASGFNPLRSVYVLFVPDHEHGGTDGVRMFVQSEKFMSLNIAVVLDKGLPSPTESYRVFNGERVPWFLEIQAVGQAGHDAKLYDNSAMENLTKSIECIMRYRASLVDELKAGFMKEGHVVSVNMVYLNAGTLQPAEQPTQAVAGFAIRLPPFADSDELRRRILKEWAPATRNMSFQLSRADEGIAREKLVTATDDSNPWWGLLQNAVKQAGGVTSGPEIFPASTNSWFFRKAGLPAIGFSPISNTPSLRHDNNEVLSPLQILHFIVVEHPSVLLIMWWIITSQEQFLTPHLTFLQYLSRSEYLKGIDMYVSILMAYTLHA</sequence>
<name>D7LHW3_ARALL</name>
<dbReference type="PIRSF" id="PIRSF036696">
    <property type="entry name" value="ACY-1"/>
    <property type="match status" value="1"/>
</dbReference>
<dbReference type="HOGENOM" id="CLU_021802_5_0_1"/>
<dbReference type="GO" id="GO:0006520">
    <property type="term" value="P:amino acid metabolic process"/>
    <property type="evidence" value="ECO:0007669"/>
    <property type="project" value="InterPro"/>
</dbReference>
<dbReference type="Gene3D" id="1.10.150.900">
    <property type="match status" value="1"/>
</dbReference>
<dbReference type="PANTHER" id="PTHR45892">
    <property type="entry name" value="AMINOACYLASE-1"/>
    <property type="match status" value="1"/>
</dbReference>
<feature type="binding site" evidence="9">
    <location>
        <position position="78"/>
    </location>
    <ligand>
        <name>Zn(2+)</name>
        <dbReference type="ChEBI" id="CHEBI:29105"/>
        <label>1</label>
    </ligand>
</feature>
<dbReference type="InterPro" id="IPR002933">
    <property type="entry name" value="Peptidase_M20"/>
</dbReference>
<feature type="active site" evidence="8">
    <location>
        <position position="80"/>
    </location>
</feature>
<feature type="binding site" evidence="9">
    <location>
        <position position="146"/>
    </location>
    <ligand>
        <name>Zn(2+)</name>
        <dbReference type="ChEBI" id="CHEBI:29105"/>
        <label>2</label>
    </ligand>
</feature>
<gene>
    <name evidence="10" type="ORF">ARALYDRAFT_902649</name>
</gene>
<protein>
    <recommendedName>
        <fullName evidence="2">N-acyl-aliphatic-L-amino acid amidohydrolase</fullName>
        <ecNumber evidence="2">3.5.1.14</ecNumber>
    </recommendedName>
    <alternativeName>
        <fullName evidence="7">N-acyl-L-amino-acid amidohydrolase</fullName>
    </alternativeName>
</protein>
<dbReference type="EC" id="3.5.1.14" evidence="2"/>
<evidence type="ECO:0000256" key="4">
    <source>
        <dbReference type="ARBA" id="ARBA00022723"/>
    </source>
</evidence>
<keyword evidence="3" id="KW-0963">Cytoplasm</keyword>
<reference evidence="11" key="1">
    <citation type="journal article" date="2011" name="Nat. Genet.">
        <title>The Arabidopsis lyrata genome sequence and the basis of rapid genome size change.</title>
        <authorList>
            <person name="Hu T.T."/>
            <person name="Pattyn P."/>
            <person name="Bakker E.G."/>
            <person name="Cao J."/>
            <person name="Cheng J.-F."/>
            <person name="Clark R.M."/>
            <person name="Fahlgren N."/>
            <person name="Fawcett J.A."/>
            <person name="Grimwood J."/>
            <person name="Gundlach H."/>
            <person name="Haberer G."/>
            <person name="Hollister J.D."/>
            <person name="Ossowski S."/>
            <person name="Ottilar R.P."/>
            <person name="Salamov A.A."/>
            <person name="Schneeberger K."/>
            <person name="Spannagl M."/>
            <person name="Wang X."/>
            <person name="Yang L."/>
            <person name="Nasrallah M.E."/>
            <person name="Bergelson J."/>
            <person name="Carrington J.C."/>
            <person name="Gaut B.S."/>
            <person name="Schmutz J."/>
            <person name="Mayer K.F.X."/>
            <person name="Van de Peer Y."/>
            <person name="Grigoriev I.V."/>
            <person name="Nordborg M."/>
            <person name="Weigel D."/>
            <person name="Guo Y.-L."/>
        </authorList>
    </citation>
    <scope>NUCLEOTIDE SEQUENCE [LARGE SCALE GENOMIC DNA]</scope>
    <source>
        <strain evidence="11">cv. MN47</strain>
    </source>
</reference>
<proteinExistence type="predicted"/>
<dbReference type="FunFam" id="3.30.70.360:FF:000009">
    <property type="entry name" value="aminoacylase-1 isoform X1"/>
    <property type="match status" value="1"/>
</dbReference>
<evidence type="ECO:0000256" key="5">
    <source>
        <dbReference type="ARBA" id="ARBA00022801"/>
    </source>
</evidence>
<dbReference type="Gene3D" id="3.40.630.10">
    <property type="entry name" value="Zn peptidases"/>
    <property type="match status" value="1"/>
</dbReference>
<dbReference type="FunFam" id="3.40.630.10:FF:000019">
    <property type="entry name" value="Aminoacylase 1"/>
    <property type="match status" value="1"/>
</dbReference>